<evidence type="ECO:0000256" key="1">
    <source>
        <dbReference type="ARBA" id="ARBA00022669"/>
    </source>
</evidence>
<dbReference type="PROSITE" id="PS51782">
    <property type="entry name" value="LYSM"/>
    <property type="match status" value="1"/>
</dbReference>
<evidence type="ECO:0000259" key="3">
    <source>
        <dbReference type="PROSITE" id="PS51782"/>
    </source>
</evidence>
<comment type="caution">
    <text evidence="4">The sequence shown here is derived from an EMBL/GenBank/DDBJ whole genome shotgun (WGS) entry which is preliminary data.</text>
</comment>
<name>A0A2G7FYX4_9EURO</name>
<dbReference type="EMBL" id="NEXV01000350">
    <property type="protein sequence ID" value="PIG85061.1"/>
    <property type="molecule type" value="Genomic_DNA"/>
</dbReference>
<keyword evidence="2" id="KW-0843">Virulence</keyword>
<dbReference type="InterPro" id="IPR052210">
    <property type="entry name" value="LysM1-like"/>
</dbReference>
<organism evidence="4 5">
    <name type="scientific">Aspergillus arachidicola</name>
    <dbReference type="NCBI Taxonomy" id="656916"/>
    <lineage>
        <taxon>Eukaryota</taxon>
        <taxon>Fungi</taxon>
        <taxon>Dikarya</taxon>
        <taxon>Ascomycota</taxon>
        <taxon>Pezizomycotina</taxon>
        <taxon>Eurotiomycetes</taxon>
        <taxon>Eurotiomycetidae</taxon>
        <taxon>Eurotiales</taxon>
        <taxon>Aspergillaceae</taxon>
        <taxon>Aspergillus</taxon>
        <taxon>Aspergillus subgen. Circumdati</taxon>
    </lineage>
</organism>
<accession>A0A2G7FYX4</accession>
<gene>
    <name evidence="4" type="ORF">AARAC_000662</name>
</gene>
<dbReference type="PANTHER" id="PTHR34997">
    <property type="entry name" value="AM15"/>
    <property type="match status" value="1"/>
</dbReference>
<evidence type="ECO:0000313" key="4">
    <source>
        <dbReference type="EMBL" id="PIG85061.1"/>
    </source>
</evidence>
<dbReference type="Pfam" id="PF01476">
    <property type="entry name" value="LysM"/>
    <property type="match status" value="1"/>
</dbReference>
<dbReference type="GO" id="GO:0008061">
    <property type="term" value="F:chitin binding"/>
    <property type="evidence" value="ECO:0007669"/>
    <property type="project" value="UniProtKB-KW"/>
</dbReference>
<dbReference type="Proteomes" id="UP000231358">
    <property type="component" value="Unassembled WGS sequence"/>
</dbReference>
<dbReference type="InterPro" id="IPR036779">
    <property type="entry name" value="LysM_dom_sf"/>
</dbReference>
<sequence length="636" mass="72218">MFVGDVYMLAKTVPTAWKEGYDLRWQGSDYIRWDPEVCYYEYEGGAPPECLDPDFSTTQMTKDMMDVTNLYEKDLLCSECFIRMWRQRLMSALLPSGEHTNYLLDQYSTIQEYCSTKLPVTTYETTLFASTRTMPVTATGTPLPSPTSCPGQLIEPSDSWMGCREISDKYNVSTGTVVDATQDKQCQFDTPLCLPKPCEIDTIWGKTTCEELAARYSTDELPISETQFLSWNPNILGACSWVHNSQRVCKGPPGGFFKASGVIYAPTIAGSYYTTAIPAEPTRPGTAPDCGRYYKVVAGDECNTVALRFGITFTELQTMNTYKIAETLDPSLIEFLKLAYVEPKDNPKDPMERPALFYWIHSLIPPDAFFETLVEELYPGRFLWLYCTTGYNMGDERGILYDQEESLAAFIGHIFEESPMCIHGWGFKPLEVILDVYLDMIDEAKVTLMCPNPPDWPAVMKPWVLHPYTKSDMDKALSAMQKLLDAIQARQPVHEATNSYNPWSNLDLLTSINLPPKIFIHDFLTEFAAQPYLGSYPTNDPTKLPLLLFYTDNKKGLGHEIESHPEGDDKSLYQSGLNGFGDRGMVQLDKVLLRWAQMVEDGEWEIGEDGVADKIERFKDADTEMHWYKYCLPPSW</sequence>
<dbReference type="InterPro" id="IPR018392">
    <property type="entry name" value="LysM"/>
</dbReference>
<reference evidence="4 5" key="1">
    <citation type="submission" date="2017-05" db="EMBL/GenBank/DDBJ databases">
        <title>Genome sequence for an aflatoxigenic pathogen of Argentinian peanut, Aspergillus arachidicola.</title>
        <authorList>
            <person name="Moore G."/>
            <person name="Beltz S.B."/>
            <person name="Mack B.M."/>
        </authorList>
    </citation>
    <scope>NUCLEOTIDE SEQUENCE [LARGE SCALE GENOMIC DNA]</scope>
    <source>
        <strain evidence="4 5">CBS 117610</strain>
    </source>
</reference>
<evidence type="ECO:0000313" key="5">
    <source>
        <dbReference type="Proteomes" id="UP000231358"/>
    </source>
</evidence>
<proteinExistence type="predicted"/>
<keyword evidence="5" id="KW-1185">Reference proteome</keyword>
<dbReference type="Gene3D" id="3.10.350.10">
    <property type="entry name" value="LysM domain"/>
    <property type="match status" value="1"/>
</dbReference>
<dbReference type="AlphaFoldDB" id="A0A2G7FYX4"/>
<keyword evidence="1" id="KW-0147">Chitin-binding</keyword>
<feature type="domain" description="LysM" evidence="3">
    <location>
        <begin position="292"/>
        <end position="341"/>
    </location>
</feature>
<evidence type="ECO:0000256" key="2">
    <source>
        <dbReference type="ARBA" id="ARBA00023026"/>
    </source>
</evidence>
<dbReference type="PANTHER" id="PTHR34997:SF1">
    <property type="entry name" value="PEPTIDOGLYCAN-BINDING LYSIN DOMAIN"/>
    <property type="match status" value="1"/>
</dbReference>
<dbReference type="STRING" id="656916.A0A2G7FYX4"/>
<dbReference type="CDD" id="cd00118">
    <property type="entry name" value="LysM"/>
    <property type="match status" value="1"/>
</dbReference>
<protein>
    <recommendedName>
        <fullName evidence="3">LysM domain-containing protein</fullName>
    </recommendedName>
</protein>